<dbReference type="InterPro" id="IPR000873">
    <property type="entry name" value="AMP-dep_synth/lig_dom"/>
</dbReference>
<keyword evidence="3" id="KW-0436">Ligase</keyword>
<dbReference type="Pfam" id="PF00501">
    <property type="entry name" value="AMP-binding"/>
    <property type="match status" value="1"/>
</dbReference>
<dbReference type="PANTHER" id="PTHR43845">
    <property type="entry name" value="BLR5969 PROTEIN"/>
    <property type="match status" value="1"/>
</dbReference>
<keyword evidence="4" id="KW-1185">Reference proteome</keyword>
<dbReference type="PANTHER" id="PTHR43845:SF1">
    <property type="entry name" value="BLR5969 PROTEIN"/>
    <property type="match status" value="1"/>
</dbReference>
<evidence type="ECO:0000259" key="2">
    <source>
        <dbReference type="Pfam" id="PF00501"/>
    </source>
</evidence>
<gene>
    <name evidence="3" type="ORF">SAMN02745704_01643</name>
</gene>
<feature type="domain" description="AMP-dependent synthetase/ligase" evidence="2">
    <location>
        <begin position="148"/>
        <end position="278"/>
    </location>
</feature>
<dbReference type="Gene3D" id="3.30.300.30">
    <property type="match status" value="1"/>
</dbReference>
<dbReference type="AlphaFoldDB" id="A0A1T4X3I5"/>
<name>A0A1T4X3I5_9BACT</name>
<dbReference type="SUPFAM" id="SSF56801">
    <property type="entry name" value="Acetyl-CoA synthetase-like"/>
    <property type="match status" value="1"/>
</dbReference>
<feature type="region of interest" description="Disordered" evidence="1">
    <location>
        <begin position="401"/>
        <end position="425"/>
    </location>
</feature>
<evidence type="ECO:0000256" key="1">
    <source>
        <dbReference type="SAM" id="MobiDB-lite"/>
    </source>
</evidence>
<reference evidence="3 4" key="1">
    <citation type="submission" date="2017-02" db="EMBL/GenBank/DDBJ databases">
        <authorList>
            <person name="Peterson S.W."/>
        </authorList>
    </citation>
    <scope>NUCLEOTIDE SEQUENCE [LARGE SCALE GENOMIC DNA]</scope>
    <source>
        <strain evidence="3 4">DSM 16080</strain>
    </source>
</reference>
<dbReference type="GO" id="GO:0016874">
    <property type="term" value="F:ligase activity"/>
    <property type="evidence" value="ECO:0007669"/>
    <property type="project" value="UniProtKB-KW"/>
</dbReference>
<dbReference type="RefSeq" id="WP_078717210.1">
    <property type="nucleotide sequence ID" value="NZ_FUYC01000006.1"/>
</dbReference>
<organism evidence="3 4">
    <name type="scientific">Paucidesulfovibrio gracilis DSM 16080</name>
    <dbReference type="NCBI Taxonomy" id="1121449"/>
    <lineage>
        <taxon>Bacteria</taxon>
        <taxon>Pseudomonadati</taxon>
        <taxon>Thermodesulfobacteriota</taxon>
        <taxon>Desulfovibrionia</taxon>
        <taxon>Desulfovibrionales</taxon>
        <taxon>Desulfovibrionaceae</taxon>
        <taxon>Paucidesulfovibrio</taxon>
    </lineage>
</organism>
<sequence length="425" mass="47725">MYYHDLETESPERRRKRKWRALHTLLEKAWLFSNEFKTRMNDAGLSEKDVRTPEGFAAIPPLRKKDIIRLQAEHGLDWMLTRELGELRHIYQSPGPILDPEGADSDYWGWAEAFYAAGFRPRDVVQMTFSYHLTPAGLMLEEPLRDIGCAVIPAGPGQTRTQIDIMTRLPVTGFVGMASFLRTIGRKAVARGLDPRRDFSLRTAFVAAEKLTRSLRTEVEETFGVTVRQGYGTADVGCIAYECDQAEGMHLSSRALVEICDPGTGQPLPPGEMGEVVVTPFTGEYPLIRLATGDLSRVMEEPCACGRTSFRLEGWLGRVDDTAKVKGQFLYPDQASTVMEQFEEIDCWQLVVANPDGRDTLTCRLQLRPDAEELDRGKFAQAFQECCKLRPAVEIITVPAKDATQESGGLDKKSPRLVDQRQFDS</sequence>
<accession>A0A1T4X3I5</accession>
<proteinExistence type="predicted"/>
<feature type="compositionally biased region" description="Basic and acidic residues" evidence="1">
    <location>
        <begin position="409"/>
        <end position="425"/>
    </location>
</feature>
<evidence type="ECO:0000313" key="4">
    <source>
        <dbReference type="Proteomes" id="UP000190027"/>
    </source>
</evidence>
<dbReference type="STRING" id="1121449.SAMN02745704_01643"/>
<dbReference type="Proteomes" id="UP000190027">
    <property type="component" value="Unassembled WGS sequence"/>
</dbReference>
<dbReference type="InterPro" id="IPR042099">
    <property type="entry name" value="ANL_N_sf"/>
</dbReference>
<dbReference type="EMBL" id="FUYC01000006">
    <property type="protein sequence ID" value="SKA83431.1"/>
    <property type="molecule type" value="Genomic_DNA"/>
</dbReference>
<dbReference type="OrthoDB" id="5484550at2"/>
<dbReference type="InterPro" id="IPR045851">
    <property type="entry name" value="AMP-bd_C_sf"/>
</dbReference>
<evidence type="ECO:0000313" key="3">
    <source>
        <dbReference type="EMBL" id="SKA83431.1"/>
    </source>
</evidence>
<protein>
    <submittedName>
        <fullName evidence="3">Phenylacetate-CoA ligase</fullName>
    </submittedName>
</protein>
<dbReference type="Gene3D" id="3.40.50.12780">
    <property type="entry name" value="N-terminal domain of ligase-like"/>
    <property type="match status" value="1"/>
</dbReference>